<name>A0ABX0K750_9PROT</name>
<keyword evidence="5" id="KW-0408">Iron</keyword>
<dbReference type="InterPro" id="IPR004574">
    <property type="entry name" value="Alkb"/>
</dbReference>
<dbReference type="PANTHER" id="PTHR16557:SF2">
    <property type="entry name" value="NUCLEIC ACID DIOXYGENASE ALKBH1"/>
    <property type="match status" value="1"/>
</dbReference>
<dbReference type="Proteomes" id="UP000615326">
    <property type="component" value="Unassembled WGS sequence"/>
</dbReference>
<dbReference type="RefSeq" id="WP_173576749.1">
    <property type="nucleotide sequence ID" value="NZ_WOSW01000008.1"/>
</dbReference>
<reference evidence="8 9" key="1">
    <citation type="journal article" date="2020" name="Int. J. Syst. Evol. Microbiol.">
        <title>Novel acetic acid bacteria from cider fermentations: Acetobacter conturbans sp. nov. and Acetobacter fallax sp. nov.</title>
        <authorList>
            <person name="Sombolestani A.S."/>
            <person name="Cleenwerck I."/>
            <person name="Cnockaert M."/>
            <person name="Borremans W."/>
            <person name="Wieme A.D."/>
            <person name="De Vuyst L."/>
            <person name="Vandamme P."/>
        </authorList>
    </citation>
    <scope>NUCLEOTIDE SEQUENCE [LARGE SCALE GENOMIC DNA]</scope>
    <source>
        <strain evidence="8 9">LMG 1637</strain>
    </source>
</reference>
<organism evidence="8 9">
    <name type="scientific">Acetobacter fallax</name>
    <dbReference type="NCBI Taxonomy" id="1737473"/>
    <lineage>
        <taxon>Bacteria</taxon>
        <taxon>Pseudomonadati</taxon>
        <taxon>Pseudomonadota</taxon>
        <taxon>Alphaproteobacteria</taxon>
        <taxon>Acetobacterales</taxon>
        <taxon>Acetobacteraceae</taxon>
        <taxon>Acetobacter</taxon>
    </lineage>
</organism>
<gene>
    <name evidence="8" type="primary">alkB</name>
    <name evidence="8" type="ORF">GOB84_06575</name>
</gene>
<evidence type="ECO:0000256" key="2">
    <source>
        <dbReference type="ARBA" id="ARBA00022723"/>
    </source>
</evidence>
<proteinExistence type="predicted"/>
<feature type="domain" description="Fe2OG dioxygenase" evidence="7">
    <location>
        <begin position="122"/>
        <end position="222"/>
    </location>
</feature>
<keyword evidence="9" id="KW-1185">Reference proteome</keyword>
<keyword evidence="2" id="KW-0479">Metal-binding</keyword>
<dbReference type="InterPro" id="IPR005123">
    <property type="entry name" value="Oxoglu/Fe-dep_dioxygenase_dom"/>
</dbReference>
<evidence type="ECO:0000256" key="1">
    <source>
        <dbReference type="ARBA" id="ARBA00001954"/>
    </source>
</evidence>
<evidence type="ECO:0000256" key="6">
    <source>
        <dbReference type="SAM" id="MobiDB-lite"/>
    </source>
</evidence>
<comment type="caution">
    <text evidence="8">The sequence shown here is derived from an EMBL/GenBank/DDBJ whole genome shotgun (WGS) entry which is preliminary data.</text>
</comment>
<dbReference type="Pfam" id="PF13532">
    <property type="entry name" value="2OG-FeII_Oxy_2"/>
    <property type="match status" value="1"/>
</dbReference>
<dbReference type="InterPro" id="IPR037151">
    <property type="entry name" value="AlkB-like_sf"/>
</dbReference>
<dbReference type="PANTHER" id="PTHR16557">
    <property type="entry name" value="ALKYLATED DNA REPAIR PROTEIN ALKB-RELATED"/>
    <property type="match status" value="1"/>
</dbReference>
<keyword evidence="3" id="KW-0223">Dioxygenase</keyword>
<dbReference type="PROSITE" id="PS51471">
    <property type="entry name" value="FE2OG_OXY"/>
    <property type="match status" value="1"/>
</dbReference>
<dbReference type="SUPFAM" id="SSF51197">
    <property type="entry name" value="Clavaminate synthase-like"/>
    <property type="match status" value="1"/>
</dbReference>
<dbReference type="GO" id="GO:0035516">
    <property type="term" value="F:broad specificity oxidative DNA demethylase activity"/>
    <property type="evidence" value="ECO:0007669"/>
    <property type="project" value="UniProtKB-EC"/>
</dbReference>
<dbReference type="Gene3D" id="2.60.120.590">
    <property type="entry name" value="Alpha-ketoglutarate-dependent dioxygenase AlkB-like"/>
    <property type="match status" value="1"/>
</dbReference>
<evidence type="ECO:0000259" key="7">
    <source>
        <dbReference type="PROSITE" id="PS51471"/>
    </source>
</evidence>
<comment type="cofactor">
    <cofactor evidence="1">
        <name>Fe(2+)</name>
        <dbReference type="ChEBI" id="CHEBI:29033"/>
    </cofactor>
</comment>
<evidence type="ECO:0000256" key="5">
    <source>
        <dbReference type="ARBA" id="ARBA00023004"/>
    </source>
</evidence>
<dbReference type="EC" id="1.14.11.33" evidence="8"/>
<sequence>MTADLFDLPQARPAPQTSTQPVPLAEGAVLFPGLALPDAPALIRAIHDLARIVPFRRMETPGGRQMSVAMTACGESGWCSDRNGYRYTTHSPVTGAPWPPLPDAFVAISRRATAAAGFPKPPLQSCLINCYEPGARLSLHQDRDENAPHMPIVSLSLGVAATFLWGGLRRSDPVRRLRLAHGDVVVWGGPSRFVFHGIAPLSRSSHPETGENRFNITFRQIAPEE</sequence>
<evidence type="ECO:0000313" key="9">
    <source>
        <dbReference type="Proteomes" id="UP000615326"/>
    </source>
</evidence>
<keyword evidence="4 8" id="KW-0560">Oxidoreductase</keyword>
<dbReference type="NCBIfam" id="NF011930">
    <property type="entry name" value="PRK15401.1"/>
    <property type="match status" value="1"/>
</dbReference>
<dbReference type="EMBL" id="WOSW01000008">
    <property type="protein sequence ID" value="NHO32230.1"/>
    <property type="molecule type" value="Genomic_DNA"/>
</dbReference>
<feature type="region of interest" description="Disordered" evidence="6">
    <location>
        <begin position="1"/>
        <end position="20"/>
    </location>
</feature>
<evidence type="ECO:0000313" key="8">
    <source>
        <dbReference type="EMBL" id="NHO32230.1"/>
    </source>
</evidence>
<dbReference type="InterPro" id="IPR027450">
    <property type="entry name" value="AlkB-like"/>
</dbReference>
<protein>
    <submittedName>
        <fullName evidence="8">DNA oxidative demethylase AlkB</fullName>
        <ecNumber evidence="8">1.14.11.33</ecNumber>
    </submittedName>
</protein>
<evidence type="ECO:0000256" key="4">
    <source>
        <dbReference type="ARBA" id="ARBA00023002"/>
    </source>
</evidence>
<accession>A0ABX0K750</accession>
<evidence type="ECO:0000256" key="3">
    <source>
        <dbReference type="ARBA" id="ARBA00022964"/>
    </source>
</evidence>